<dbReference type="GO" id="GO:0004521">
    <property type="term" value="F:RNA endonuclease activity"/>
    <property type="evidence" value="ECO:0007669"/>
    <property type="project" value="UniProtKB-UniRule"/>
</dbReference>
<keyword evidence="2 10" id="KW-0963">Cytoplasm</keyword>
<dbReference type="InterPro" id="IPR001279">
    <property type="entry name" value="Metallo-B-lactamas"/>
</dbReference>
<feature type="binding site" evidence="13">
    <location>
        <position position="163"/>
    </location>
    <ligand>
        <name>Zn(2+)</name>
        <dbReference type="ChEBI" id="CHEBI:29105"/>
        <label>1</label>
        <note>catalytic</note>
    </ligand>
</feature>
<evidence type="ECO:0000256" key="14">
    <source>
        <dbReference type="SAM" id="Coils"/>
    </source>
</evidence>
<feature type="domain" description="Metallo-beta-lactamase" evidence="15">
    <location>
        <begin position="20"/>
        <end position="215"/>
    </location>
</feature>
<comment type="cofactor">
    <cofactor evidence="13">
        <name>Ca(2+)</name>
        <dbReference type="ChEBI" id="CHEBI:29108"/>
    </cofactor>
    <text evidence="13">Binds 1 Ca(2+) cation per subunit. Seen in 1 crystal structure, it is not clear if it is physiologically important.</text>
</comment>
<evidence type="ECO:0000256" key="9">
    <source>
        <dbReference type="ARBA" id="ARBA00022884"/>
    </source>
</evidence>
<evidence type="ECO:0000313" key="17">
    <source>
        <dbReference type="Proteomes" id="UP000264883"/>
    </source>
</evidence>
<evidence type="ECO:0000256" key="7">
    <source>
        <dbReference type="ARBA" id="ARBA00022833"/>
    </source>
</evidence>
<evidence type="ECO:0000256" key="10">
    <source>
        <dbReference type="HAMAP-Rule" id="MF_01491"/>
    </source>
</evidence>
<keyword evidence="4 13" id="KW-0479">Metal-binding</keyword>
<feature type="binding site" evidence="13">
    <location>
        <position position="73"/>
    </location>
    <ligand>
        <name>Zn(2+)</name>
        <dbReference type="ChEBI" id="CHEBI:29105"/>
        <label>1</label>
        <note>catalytic</note>
    </ligand>
</feature>
<evidence type="ECO:0000256" key="2">
    <source>
        <dbReference type="ARBA" id="ARBA00022490"/>
    </source>
</evidence>
<dbReference type="Pfam" id="PF17770">
    <property type="entry name" value="RNase_J_C"/>
    <property type="match status" value="1"/>
</dbReference>
<evidence type="ECO:0000256" key="4">
    <source>
        <dbReference type="ARBA" id="ARBA00022723"/>
    </source>
</evidence>
<dbReference type="GO" id="GO:0005737">
    <property type="term" value="C:cytoplasm"/>
    <property type="evidence" value="ECO:0007669"/>
    <property type="project" value="UniProtKB-SubCell"/>
</dbReference>
<dbReference type="PANTHER" id="PTHR43694">
    <property type="entry name" value="RIBONUCLEASE J"/>
    <property type="match status" value="1"/>
</dbReference>
<comment type="cofactor">
    <cofactor evidence="13">
        <name>Zn(2+)</name>
        <dbReference type="ChEBI" id="CHEBI:29105"/>
    </cofactor>
    <text evidence="13">Binds 2 Zn(2+) ions per subunit. It is not clear if Zn(2+) or Mg(2+) is physiologically important.</text>
</comment>
<dbReference type="EC" id="3.1.-.-" evidence="10"/>
<organism evidence="16 17">
    <name type="scientific">Clostridium isatidis</name>
    <dbReference type="NCBI Taxonomy" id="182773"/>
    <lineage>
        <taxon>Bacteria</taxon>
        <taxon>Bacillati</taxon>
        <taxon>Bacillota</taxon>
        <taxon>Clostridia</taxon>
        <taxon>Eubacteriales</taxon>
        <taxon>Clostridiaceae</taxon>
        <taxon>Clostridium</taxon>
    </lineage>
</organism>
<accession>A0A343JBU8</accession>
<dbReference type="InterPro" id="IPR042173">
    <property type="entry name" value="RNase_J_2"/>
</dbReference>
<dbReference type="InterPro" id="IPR041636">
    <property type="entry name" value="RNase_J_C"/>
</dbReference>
<evidence type="ECO:0000256" key="3">
    <source>
        <dbReference type="ARBA" id="ARBA00022722"/>
    </source>
</evidence>
<evidence type="ECO:0000256" key="11">
    <source>
        <dbReference type="PIRSR" id="PIRSR004803-1"/>
    </source>
</evidence>
<dbReference type="Gene3D" id="3.40.50.10710">
    <property type="entry name" value="Metallo-hydrolase/oxidoreductase"/>
    <property type="match status" value="1"/>
</dbReference>
<dbReference type="GO" id="GO:0004534">
    <property type="term" value="F:5'-3' RNA exonuclease activity"/>
    <property type="evidence" value="ECO:0007669"/>
    <property type="project" value="UniProtKB-UniRule"/>
</dbReference>
<keyword evidence="7 13" id="KW-0862">Zinc</keyword>
<dbReference type="GO" id="GO:0008270">
    <property type="term" value="F:zinc ion binding"/>
    <property type="evidence" value="ECO:0007669"/>
    <property type="project" value="InterPro"/>
</dbReference>
<reference evidence="16 17" key="1">
    <citation type="submission" date="2016-08" db="EMBL/GenBank/DDBJ databases">
        <title>Complete Genome Sequence Of The Indigo Reducing Clostridium isatidis DSM15098.</title>
        <authorList>
            <person name="Little G.T."/>
            <person name="Minton N.P."/>
        </authorList>
    </citation>
    <scope>NUCLEOTIDE SEQUENCE [LARGE SCALE GENOMIC DNA]</scope>
    <source>
        <strain evidence="16 17">DSM 15098</strain>
    </source>
</reference>
<feature type="binding site" evidence="13">
    <location>
        <position position="75"/>
    </location>
    <ligand>
        <name>Zn(2+)</name>
        <dbReference type="ChEBI" id="CHEBI:29105"/>
        <label>1</label>
        <note>catalytic</note>
    </ligand>
</feature>
<dbReference type="InterPro" id="IPR001587">
    <property type="entry name" value="RNase_J_CS"/>
</dbReference>
<dbReference type="PANTHER" id="PTHR43694:SF1">
    <property type="entry name" value="RIBONUCLEASE J"/>
    <property type="match status" value="1"/>
</dbReference>
<keyword evidence="3 10" id="KW-0540">Nuclease</keyword>
<evidence type="ECO:0000256" key="6">
    <source>
        <dbReference type="ARBA" id="ARBA00022801"/>
    </source>
</evidence>
<evidence type="ECO:0000256" key="1">
    <source>
        <dbReference type="ARBA" id="ARBA00004496"/>
    </source>
</evidence>
<evidence type="ECO:0000313" key="16">
    <source>
        <dbReference type="EMBL" id="ASW43006.1"/>
    </source>
</evidence>
<feature type="binding site" evidence="13">
    <location>
        <position position="77"/>
    </location>
    <ligand>
        <name>Zn(2+)</name>
        <dbReference type="ChEBI" id="CHEBI:29105"/>
        <label>1</label>
        <note>catalytic</note>
    </ligand>
</feature>
<dbReference type="Pfam" id="PF22505">
    <property type="entry name" value="RNase_J_b_CASP"/>
    <property type="match status" value="1"/>
</dbReference>
<keyword evidence="17" id="KW-1185">Reference proteome</keyword>
<keyword evidence="14" id="KW-0175">Coiled coil</keyword>
<keyword evidence="8 10" id="KW-0269">Exonuclease</keyword>
<keyword evidence="10" id="KW-0698">rRNA processing</keyword>
<evidence type="ECO:0000256" key="12">
    <source>
        <dbReference type="PIRSR" id="PIRSR004803-2"/>
    </source>
</evidence>
<feature type="binding site" evidence="13">
    <location>
        <position position="443"/>
    </location>
    <ligand>
        <name>Ca(2+)</name>
        <dbReference type="ChEBI" id="CHEBI:29108"/>
    </ligand>
</feature>
<comment type="function">
    <text evidence="10">An RNase that has 5'-3' exonuclease and possibly endonuclease activity. Involved in maturation of rRNA and in some organisms also mRNA maturation and/or decay.</text>
</comment>
<dbReference type="PROSITE" id="PS01292">
    <property type="entry name" value="UPF0036"/>
    <property type="match status" value="1"/>
</dbReference>
<keyword evidence="5 10" id="KW-0255">Endonuclease</keyword>
<dbReference type="InterPro" id="IPR004613">
    <property type="entry name" value="RNase_J"/>
</dbReference>
<sequence length="555" mass="61392">MKHEKAKVKIIPLGGINEIGKNITAIEYKNDIVVIDCGLKFPDDDMYGIDLVIPDVSYLIKNKEKVRGIFLTHGHEDHIGALPYVLKQLNVPVYGTKLTIGIVETKLKEHGLLSSTELIRVKPRDVIKLNSVSVEFIKTNHSIADSVAIAIHTPLGVVLHTGDFKVDFTPIDGVPMDFARFAEIGKKGVLAMMADSTNVERPGYTMSERVVGENLFKLFSKAKGRIIVATFASNIHRIQQILDAARALNKKVAVSGRSMENIVAVAKELGYLECEDDVLVSIDNINKYNNNQVVIITTGSQGEPMSALARMANAEHRKVAIVEGDTVILSATPIPGNEKLVSKVINQLFHKGAEVIYKSLDEVHVSGHACQEELKLMLCLVKPRFFIPVHGEYRHLKQHCELAVSVGVSENNVLIPENGAIIEVNRNGIKKNGNVTAGQVFVDGLGVGDVGNIVLRDRKHLSQDGILTVVVTISREDQKVIAGPDIISRGFVYVRESEGLMDEAKEIVKNVLKECEEKNITDWASLKGRVRDELRNYLYEKTKRKPMILPIIMEI</sequence>
<feature type="coiled-coil region" evidence="14">
    <location>
        <begin position="494"/>
        <end position="521"/>
    </location>
</feature>
<dbReference type="PIRSF" id="PIRSF004803">
    <property type="entry name" value="RnjA"/>
    <property type="match status" value="1"/>
</dbReference>
<feature type="binding site" evidence="13">
    <location>
        <position position="141"/>
    </location>
    <ligand>
        <name>Zn(2+)</name>
        <dbReference type="ChEBI" id="CHEBI:29105"/>
        <label>1</label>
        <note>catalytic</note>
    </ligand>
</feature>
<evidence type="ECO:0000256" key="13">
    <source>
        <dbReference type="PIRSR" id="PIRSR004803-3"/>
    </source>
</evidence>
<dbReference type="RefSeq" id="WP_119865146.1">
    <property type="nucleotide sequence ID" value="NZ_CP016786.1"/>
</dbReference>
<feature type="binding site" evidence="10 12">
    <location>
        <begin position="364"/>
        <end position="368"/>
    </location>
    <ligand>
        <name>substrate</name>
    </ligand>
</feature>
<dbReference type="Proteomes" id="UP000264883">
    <property type="component" value="Chromosome"/>
</dbReference>
<comment type="subcellular location">
    <subcellularLocation>
        <location evidence="1 10">Cytoplasm</location>
    </subcellularLocation>
</comment>
<feature type="binding site" evidence="13">
    <location>
        <position position="48"/>
    </location>
    <ligand>
        <name>Ca(2+)</name>
        <dbReference type="ChEBI" id="CHEBI:29108"/>
    </ligand>
</feature>
<dbReference type="InterPro" id="IPR055132">
    <property type="entry name" value="RNase_J_b_CASP"/>
</dbReference>
<evidence type="ECO:0000259" key="15">
    <source>
        <dbReference type="SMART" id="SM00849"/>
    </source>
</evidence>
<dbReference type="Pfam" id="PF07521">
    <property type="entry name" value="RMMBL"/>
    <property type="match status" value="1"/>
</dbReference>
<keyword evidence="13" id="KW-0106">Calcium</keyword>
<feature type="binding site" evidence="13">
    <location>
        <position position="50"/>
    </location>
    <ligand>
        <name>Ca(2+)</name>
        <dbReference type="ChEBI" id="CHEBI:29108"/>
    </ligand>
</feature>
<feature type="binding site" evidence="13">
    <location>
        <position position="78"/>
    </location>
    <ligand>
        <name>Zn(2+)</name>
        <dbReference type="ChEBI" id="CHEBI:29105"/>
        <label>2</label>
        <note>catalytic</note>
    </ligand>
</feature>
<dbReference type="NCBIfam" id="TIGR00649">
    <property type="entry name" value="MG423"/>
    <property type="match status" value="1"/>
</dbReference>
<dbReference type="GO" id="GO:0003723">
    <property type="term" value="F:RNA binding"/>
    <property type="evidence" value="ECO:0007669"/>
    <property type="project" value="UniProtKB-UniRule"/>
</dbReference>
<comment type="subunit">
    <text evidence="10">Homodimer, may be a subunit of the RNA degradosome.</text>
</comment>
<dbReference type="SUPFAM" id="SSF56281">
    <property type="entry name" value="Metallo-hydrolase/oxidoreductase"/>
    <property type="match status" value="1"/>
</dbReference>
<protein>
    <recommendedName>
        <fullName evidence="10">Ribonuclease J</fullName>
        <shortName evidence="10">RNase J</shortName>
        <ecNumber evidence="10">3.1.-.-</ecNumber>
    </recommendedName>
</protein>
<dbReference type="InterPro" id="IPR011108">
    <property type="entry name" value="RMMBL"/>
</dbReference>
<dbReference type="KEGG" id="cia:BEN51_05815"/>
<keyword evidence="6 10" id="KW-0378">Hydrolase</keyword>
<feature type="binding site" evidence="12">
    <location>
        <begin position="232"/>
        <end position="234"/>
    </location>
    <ligand>
        <name>substrate</name>
    </ligand>
</feature>
<dbReference type="InterPro" id="IPR030854">
    <property type="entry name" value="RNase_J_bac"/>
</dbReference>
<name>A0A343JBU8_9CLOT</name>
<feature type="active site" description="Proton donor" evidence="11">
    <location>
        <position position="195"/>
    </location>
</feature>
<dbReference type="FunFam" id="3.10.20.580:FF:000001">
    <property type="entry name" value="Ribonuclease J"/>
    <property type="match status" value="1"/>
</dbReference>
<feature type="binding site" evidence="13">
    <location>
        <position position="390"/>
    </location>
    <ligand>
        <name>Zn(2+)</name>
        <dbReference type="ChEBI" id="CHEBI:29105"/>
        <label>2</label>
        <note>catalytic</note>
    </ligand>
</feature>
<dbReference type="GO" id="GO:0006364">
    <property type="term" value="P:rRNA processing"/>
    <property type="evidence" value="ECO:0007669"/>
    <property type="project" value="UniProtKB-UniRule"/>
</dbReference>
<proteinExistence type="inferred from homology"/>
<dbReference type="InterPro" id="IPR036866">
    <property type="entry name" value="RibonucZ/Hydroxyglut_hydro"/>
</dbReference>
<gene>
    <name evidence="10" type="primary">rnj</name>
    <name evidence="16" type="ORF">BEN51_05815</name>
</gene>
<dbReference type="AlphaFoldDB" id="A0A343JBU8"/>
<dbReference type="Gene3D" id="3.10.20.580">
    <property type="match status" value="1"/>
</dbReference>
<feature type="active site" description="Proton acceptor" evidence="11">
    <location>
        <position position="368"/>
    </location>
</feature>
<dbReference type="Pfam" id="PF00753">
    <property type="entry name" value="Lactamase_B"/>
    <property type="match status" value="1"/>
</dbReference>
<keyword evidence="9 10" id="KW-0694">RNA-binding</keyword>
<dbReference type="CDD" id="cd07714">
    <property type="entry name" value="RNaseJ_MBL-fold"/>
    <property type="match status" value="1"/>
</dbReference>
<comment type="similarity">
    <text evidence="10">Belongs to the metallo-beta-lactamase superfamily. RNA-metabolizing metallo-beta-lactamase-like family. Bacterial RNase J subfamily.</text>
</comment>
<dbReference type="OrthoDB" id="9758375at2"/>
<dbReference type="HAMAP" id="MF_01491">
    <property type="entry name" value="RNase_J_bact"/>
    <property type="match status" value="1"/>
</dbReference>
<dbReference type="Gene3D" id="3.60.15.10">
    <property type="entry name" value="Ribonuclease Z/Hydroxyacylglutathione hydrolase-like"/>
    <property type="match status" value="1"/>
</dbReference>
<dbReference type="SMART" id="SM00849">
    <property type="entry name" value="Lactamase_B"/>
    <property type="match status" value="1"/>
</dbReference>
<evidence type="ECO:0000256" key="5">
    <source>
        <dbReference type="ARBA" id="ARBA00022759"/>
    </source>
</evidence>
<dbReference type="EMBL" id="CP016786">
    <property type="protein sequence ID" value="ASW43006.1"/>
    <property type="molecule type" value="Genomic_DNA"/>
</dbReference>
<evidence type="ECO:0000256" key="8">
    <source>
        <dbReference type="ARBA" id="ARBA00022839"/>
    </source>
</evidence>